<sequence length="55" mass="6117">GFYTIHLTLTARNEGKLIGLTDNMIDVKVTSESTIENVELTVSDRDNTAQAKTYK</sequence>
<dbReference type="AlphaFoldDB" id="A0A8S2T8P3"/>
<protein>
    <submittedName>
        <fullName evidence="1">Uncharacterized protein</fullName>
    </submittedName>
</protein>
<gene>
    <name evidence="1" type="ORF">BYL167_LOCUS26547</name>
</gene>
<dbReference type="Proteomes" id="UP000681967">
    <property type="component" value="Unassembled WGS sequence"/>
</dbReference>
<proteinExistence type="predicted"/>
<comment type="caution">
    <text evidence="1">The sequence shown here is derived from an EMBL/GenBank/DDBJ whole genome shotgun (WGS) entry which is preliminary data.</text>
</comment>
<accession>A0A8S2T8P3</accession>
<dbReference type="EMBL" id="CAJOBH010030976">
    <property type="protein sequence ID" value="CAF4276980.1"/>
    <property type="molecule type" value="Genomic_DNA"/>
</dbReference>
<feature type="non-terminal residue" evidence="1">
    <location>
        <position position="1"/>
    </location>
</feature>
<evidence type="ECO:0000313" key="1">
    <source>
        <dbReference type="EMBL" id="CAF4276980.1"/>
    </source>
</evidence>
<name>A0A8S2T8P3_9BILA</name>
<organism evidence="1 2">
    <name type="scientific">Rotaria magnacalcarata</name>
    <dbReference type="NCBI Taxonomy" id="392030"/>
    <lineage>
        <taxon>Eukaryota</taxon>
        <taxon>Metazoa</taxon>
        <taxon>Spiralia</taxon>
        <taxon>Gnathifera</taxon>
        <taxon>Rotifera</taxon>
        <taxon>Eurotatoria</taxon>
        <taxon>Bdelloidea</taxon>
        <taxon>Philodinida</taxon>
        <taxon>Philodinidae</taxon>
        <taxon>Rotaria</taxon>
    </lineage>
</organism>
<evidence type="ECO:0000313" key="2">
    <source>
        <dbReference type="Proteomes" id="UP000681967"/>
    </source>
</evidence>
<reference evidence="1" key="1">
    <citation type="submission" date="2021-02" db="EMBL/GenBank/DDBJ databases">
        <authorList>
            <person name="Nowell W R."/>
        </authorList>
    </citation>
    <scope>NUCLEOTIDE SEQUENCE</scope>
</reference>